<comment type="similarity">
    <text evidence="6">Belongs to the peptidase M48 family.</text>
</comment>
<keyword evidence="7" id="KW-1133">Transmembrane helix</keyword>
<evidence type="ECO:0000256" key="3">
    <source>
        <dbReference type="ARBA" id="ARBA00022801"/>
    </source>
</evidence>
<keyword evidence="7" id="KW-0812">Transmembrane</keyword>
<dbReference type="CDD" id="cd07343">
    <property type="entry name" value="M48A_Zmpste24p_like"/>
    <property type="match status" value="1"/>
</dbReference>
<keyword evidence="1 6" id="KW-0645">Protease</keyword>
<gene>
    <name evidence="10" type="ORF">AAEO60_00625</name>
</gene>
<feature type="transmembrane region" description="Helical" evidence="7">
    <location>
        <begin position="72"/>
        <end position="93"/>
    </location>
</feature>
<accession>A0ABU9I9S2</accession>
<dbReference type="Proteomes" id="UP001497045">
    <property type="component" value="Unassembled WGS sequence"/>
</dbReference>
<sequence length="392" mass="43741">MVAGRVDIETQAWLDRLSSDELALARDYTTGNHWLILVGLLVSALVTWIIVRSGVLDRFYRKLEKRSWALRTLLVAGLFIVVETLLTLPLTLYQNWWRESEYGRTSQPLGDYLGQWAISFVLGVVVLSVFLLAVYWLIRKAGRFWWAWGGGLVAGFMAFLLLLSPTLIEPLFNQYEPIPEGEVRDAVLELAAEAGVPEDRVFMFDGSRQSNNFTANVSGVGSSARIAISDVAMDQASLDEVKAVTGHEIGHYVLGHIWRSVAVLAVLAIAGLWLAARIYPWFARQFGTDVPLEDIRSLPVFLFVIGLLGTLADPVTNAMTRMGETEADAYSLEHARLPDALAGALIKTAEYRYPLAGPVEEALFYTHPTVENRIRAAMEWKWRNLPDGTESE</sequence>
<reference evidence="10 11" key="1">
    <citation type="submission" date="2024-04" db="EMBL/GenBank/DDBJ databases">
        <title>Aurantiacibacter sp. DGU6 16S ribosomal RNA gene Genome sequencing and assembly.</title>
        <authorList>
            <person name="Park S."/>
        </authorList>
    </citation>
    <scope>NUCLEOTIDE SEQUENCE [LARGE SCALE GENOMIC DNA]</scope>
    <source>
        <strain evidence="10 11">DGU6</strain>
    </source>
</reference>
<comment type="caution">
    <text evidence="10">The sequence shown here is derived from an EMBL/GenBank/DDBJ whole genome shotgun (WGS) entry which is preliminary data.</text>
</comment>
<dbReference type="RefSeq" id="WP_341671708.1">
    <property type="nucleotide sequence ID" value="NZ_JBBYHV010000001.1"/>
</dbReference>
<evidence type="ECO:0000259" key="9">
    <source>
        <dbReference type="Pfam" id="PF16491"/>
    </source>
</evidence>
<feature type="transmembrane region" description="Helical" evidence="7">
    <location>
        <begin position="113"/>
        <end position="138"/>
    </location>
</feature>
<keyword evidence="5 6" id="KW-0482">Metalloprotease</keyword>
<organism evidence="10 11">
    <name type="scientific">Aurantiacibacter gilvus</name>
    <dbReference type="NCBI Taxonomy" id="3139141"/>
    <lineage>
        <taxon>Bacteria</taxon>
        <taxon>Pseudomonadati</taxon>
        <taxon>Pseudomonadota</taxon>
        <taxon>Alphaproteobacteria</taxon>
        <taxon>Sphingomonadales</taxon>
        <taxon>Erythrobacteraceae</taxon>
        <taxon>Aurantiacibacter</taxon>
    </lineage>
</organism>
<keyword evidence="4 6" id="KW-0862">Zinc</keyword>
<feature type="transmembrane region" description="Helical" evidence="7">
    <location>
        <begin position="145"/>
        <end position="168"/>
    </location>
</feature>
<keyword evidence="2" id="KW-0479">Metal-binding</keyword>
<evidence type="ECO:0000259" key="8">
    <source>
        <dbReference type="Pfam" id="PF01435"/>
    </source>
</evidence>
<proteinExistence type="inferred from homology"/>
<keyword evidence="11" id="KW-1185">Reference proteome</keyword>
<evidence type="ECO:0000256" key="7">
    <source>
        <dbReference type="SAM" id="Phobius"/>
    </source>
</evidence>
<evidence type="ECO:0000256" key="6">
    <source>
        <dbReference type="RuleBase" id="RU003983"/>
    </source>
</evidence>
<keyword evidence="7" id="KW-0472">Membrane</keyword>
<evidence type="ECO:0000256" key="1">
    <source>
        <dbReference type="ARBA" id="ARBA00022670"/>
    </source>
</evidence>
<dbReference type="Pfam" id="PF01435">
    <property type="entry name" value="Peptidase_M48"/>
    <property type="match status" value="1"/>
</dbReference>
<evidence type="ECO:0000313" key="11">
    <source>
        <dbReference type="Proteomes" id="UP001497045"/>
    </source>
</evidence>
<feature type="transmembrane region" description="Helical" evidence="7">
    <location>
        <begin position="257"/>
        <end position="276"/>
    </location>
</feature>
<feature type="transmembrane region" description="Helical" evidence="7">
    <location>
        <begin position="34"/>
        <end position="51"/>
    </location>
</feature>
<evidence type="ECO:0000256" key="2">
    <source>
        <dbReference type="ARBA" id="ARBA00022723"/>
    </source>
</evidence>
<dbReference type="Pfam" id="PF16491">
    <property type="entry name" value="Peptidase_M48_N"/>
    <property type="match status" value="1"/>
</dbReference>
<dbReference type="InterPro" id="IPR032456">
    <property type="entry name" value="Peptidase_M48_N"/>
</dbReference>
<keyword evidence="3 6" id="KW-0378">Hydrolase</keyword>
<dbReference type="Gene3D" id="3.30.2010.10">
    <property type="entry name" value="Metalloproteases ('zincins'), catalytic domain"/>
    <property type="match status" value="1"/>
</dbReference>
<feature type="domain" description="Peptidase M48" evidence="8">
    <location>
        <begin position="179"/>
        <end position="380"/>
    </location>
</feature>
<evidence type="ECO:0000313" key="10">
    <source>
        <dbReference type="EMBL" id="MEL1249167.1"/>
    </source>
</evidence>
<dbReference type="InterPro" id="IPR001915">
    <property type="entry name" value="Peptidase_M48"/>
</dbReference>
<protein>
    <submittedName>
        <fullName evidence="10">M48 family metallopeptidase</fullName>
    </submittedName>
</protein>
<dbReference type="EMBL" id="JBBYHV010000001">
    <property type="protein sequence ID" value="MEL1249167.1"/>
    <property type="molecule type" value="Genomic_DNA"/>
</dbReference>
<name>A0ABU9I9S2_9SPHN</name>
<comment type="cofactor">
    <cofactor evidence="6">
        <name>Zn(2+)</name>
        <dbReference type="ChEBI" id="CHEBI:29105"/>
    </cofactor>
    <text evidence="6">Binds 1 zinc ion per subunit.</text>
</comment>
<dbReference type="InterPro" id="IPR027057">
    <property type="entry name" value="CAXX_Prtase_1"/>
</dbReference>
<dbReference type="PANTHER" id="PTHR10120">
    <property type="entry name" value="CAAX PRENYL PROTEASE 1"/>
    <property type="match status" value="1"/>
</dbReference>
<evidence type="ECO:0000256" key="5">
    <source>
        <dbReference type="ARBA" id="ARBA00023049"/>
    </source>
</evidence>
<feature type="domain" description="CAAX prenyl protease 1 N-terminal" evidence="9">
    <location>
        <begin position="15"/>
        <end position="174"/>
    </location>
</feature>
<evidence type="ECO:0000256" key="4">
    <source>
        <dbReference type="ARBA" id="ARBA00022833"/>
    </source>
</evidence>